<reference evidence="1" key="1">
    <citation type="submission" date="2022-05" db="EMBL/GenBank/DDBJ databases">
        <authorList>
            <person name="Colautti A."/>
            <person name="Iacumin L."/>
        </authorList>
    </citation>
    <scope>NUCLEOTIDE SEQUENCE</scope>
    <source>
        <strain evidence="1">SK 55</strain>
    </source>
</reference>
<accession>A0A9X3LH07</accession>
<name>A0A9X3LH07_9BACL</name>
<gene>
    <name evidence="1" type="ORF">M9R32_11105</name>
</gene>
<keyword evidence="2" id="KW-1185">Reference proteome</keyword>
<evidence type="ECO:0000313" key="2">
    <source>
        <dbReference type="Proteomes" id="UP001152173"/>
    </source>
</evidence>
<proteinExistence type="predicted"/>
<dbReference type="RefSeq" id="WP_269926800.1">
    <property type="nucleotide sequence ID" value="NZ_JAMKBJ010000009.1"/>
</dbReference>
<sequence>MRTQSIEAPIKDIELKQILKEYLNGEMPWDDKSESHIIEAMMEHIGSTDPELRDKLIYSSFFRLINILNHEKLIELLELSLSNSFLYKGIGENGTDTVFTRTFTSLLIALILYRDNQDDFLPQRTILKVKDALINYLNEENDLRGYVPDKGWAHSVAHVADAIDELVVNKKCPSELYQEILEALCRKMFSSASVYIHDEDERLITPLQAMIEHGLPVEAVKSIIDRLPLKLKEQKEQMNFENYMFLLANTKSFLKSFYIKSIGKTKMLPLQESIVTVLNKI</sequence>
<dbReference type="InterPro" id="IPR021247">
    <property type="entry name" value="DUF2785"/>
</dbReference>
<organism evidence="1 2">
    <name type="scientific">Paenisporosarcina quisquiliarum</name>
    <dbReference type="NCBI Taxonomy" id="365346"/>
    <lineage>
        <taxon>Bacteria</taxon>
        <taxon>Bacillati</taxon>
        <taxon>Bacillota</taxon>
        <taxon>Bacilli</taxon>
        <taxon>Bacillales</taxon>
        <taxon>Caryophanaceae</taxon>
        <taxon>Paenisporosarcina</taxon>
    </lineage>
</organism>
<dbReference type="AlphaFoldDB" id="A0A9X3LH07"/>
<dbReference type="Proteomes" id="UP001152173">
    <property type="component" value="Unassembled WGS sequence"/>
</dbReference>
<dbReference type="EMBL" id="JAMKBJ010000009">
    <property type="protein sequence ID" value="MCZ8537731.1"/>
    <property type="molecule type" value="Genomic_DNA"/>
</dbReference>
<protein>
    <submittedName>
        <fullName evidence="1">DUF2785 domain-containing protein</fullName>
    </submittedName>
</protein>
<comment type="caution">
    <text evidence="1">The sequence shown here is derived from an EMBL/GenBank/DDBJ whole genome shotgun (WGS) entry which is preliminary data.</text>
</comment>
<dbReference type="Pfam" id="PF10978">
    <property type="entry name" value="DUF2785"/>
    <property type="match status" value="1"/>
</dbReference>
<evidence type="ECO:0000313" key="1">
    <source>
        <dbReference type="EMBL" id="MCZ8537731.1"/>
    </source>
</evidence>